<dbReference type="OrthoDB" id="769130at2"/>
<comment type="caution">
    <text evidence="2">The sequence shown here is derived from an EMBL/GenBank/DDBJ whole genome shotgun (WGS) entry which is preliminary data.</text>
</comment>
<keyword evidence="3" id="KW-1185">Reference proteome</keyword>
<reference evidence="2 3" key="1">
    <citation type="submission" date="2019-09" db="EMBL/GenBank/DDBJ databases">
        <title>Genomes of Cryomorphaceae.</title>
        <authorList>
            <person name="Bowman J.P."/>
        </authorList>
    </citation>
    <scope>NUCLEOTIDE SEQUENCE [LARGE SCALE GENOMIC DNA]</scope>
    <source>
        <strain evidence="2 3">KCTC 52047</strain>
    </source>
</reference>
<organism evidence="2 3">
    <name type="scientific">Salibacter halophilus</name>
    <dbReference type="NCBI Taxonomy" id="1803916"/>
    <lineage>
        <taxon>Bacteria</taxon>
        <taxon>Pseudomonadati</taxon>
        <taxon>Bacteroidota</taxon>
        <taxon>Flavobacteriia</taxon>
        <taxon>Flavobacteriales</taxon>
        <taxon>Salibacteraceae</taxon>
        <taxon>Salibacter</taxon>
    </lineage>
</organism>
<dbReference type="EMBL" id="WACR01000004">
    <property type="protein sequence ID" value="KAB1064945.1"/>
    <property type="molecule type" value="Genomic_DNA"/>
</dbReference>
<proteinExistence type="predicted"/>
<evidence type="ECO:0000313" key="3">
    <source>
        <dbReference type="Proteomes" id="UP000435357"/>
    </source>
</evidence>
<gene>
    <name evidence="2" type="ORF">F3059_05865</name>
</gene>
<accession>A0A6N6M963</accession>
<evidence type="ECO:0000256" key="1">
    <source>
        <dbReference type="SAM" id="Phobius"/>
    </source>
</evidence>
<sequence length="113" mass="12414">MNSINSSIDELNQFIGTKRGYKNKLVKVRSKIVRLVEKQAKLVPQNYYRKLWLALGMSVFGMPIGVVFGTSFGSMAYLGVGLPIGMAVGIAVGASMDKRALQEGRQLDIEIFS</sequence>
<protein>
    <submittedName>
        <fullName evidence="2">Uncharacterized protein</fullName>
    </submittedName>
</protein>
<feature type="transmembrane region" description="Helical" evidence="1">
    <location>
        <begin position="75"/>
        <end position="96"/>
    </location>
</feature>
<dbReference type="AlphaFoldDB" id="A0A6N6M963"/>
<keyword evidence="1" id="KW-0472">Membrane</keyword>
<dbReference type="Proteomes" id="UP000435357">
    <property type="component" value="Unassembled WGS sequence"/>
</dbReference>
<feature type="transmembrane region" description="Helical" evidence="1">
    <location>
        <begin position="51"/>
        <end position="69"/>
    </location>
</feature>
<keyword evidence="1" id="KW-1133">Transmembrane helix</keyword>
<evidence type="ECO:0000313" key="2">
    <source>
        <dbReference type="EMBL" id="KAB1064945.1"/>
    </source>
</evidence>
<name>A0A6N6M963_9FLAO</name>
<keyword evidence="1" id="KW-0812">Transmembrane</keyword>